<organism evidence="7 8">
    <name type="scientific">Luteimonas wenzhouensis</name>
    <dbReference type="NCBI Taxonomy" id="2599615"/>
    <lineage>
        <taxon>Bacteria</taxon>
        <taxon>Pseudomonadati</taxon>
        <taxon>Pseudomonadota</taxon>
        <taxon>Gammaproteobacteria</taxon>
        <taxon>Lysobacterales</taxon>
        <taxon>Lysobacteraceae</taxon>
        <taxon>Luteimonas</taxon>
    </lineage>
</organism>
<dbReference type="SMART" id="SM00342">
    <property type="entry name" value="HTH_ARAC"/>
    <property type="match status" value="1"/>
</dbReference>
<dbReference type="InterPro" id="IPR009057">
    <property type="entry name" value="Homeodomain-like_sf"/>
</dbReference>
<dbReference type="EMBL" id="VOHE01000003">
    <property type="protein sequence ID" value="TWT19587.1"/>
    <property type="molecule type" value="Genomic_DNA"/>
</dbReference>
<dbReference type="OrthoDB" id="9814125at2"/>
<dbReference type="InterPro" id="IPR014710">
    <property type="entry name" value="RmlC-like_jellyroll"/>
</dbReference>
<dbReference type="Gene3D" id="1.10.10.60">
    <property type="entry name" value="Homeodomain-like"/>
    <property type="match status" value="1"/>
</dbReference>
<dbReference type="InterPro" id="IPR003313">
    <property type="entry name" value="AraC-bd"/>
</dbReference>
<evidence type="ECO:0000259" key="6">
    <source>
        <dbReference type="PROSITE" id="PS01124"/>
    </source>
</evidence>
<dbReference type="InterPro" id="IPR047264">
    <property type="entry name" value="Cupin_HpaA-like_N"/>
</dbReference>
<keyword evidence="8" id="KW-1185">Reference proteome</keyword>
<dbReference type="PANTHER" id="PTHR43280">
    <property type="entry name" value="ARAC-FAMILY TRANSCRIPTIONAL REGULATOR"/>
    <property type="match status" value="1"/>
</dbReference>
<dbReference type="InterPro" id="IPR018060">
    <property type="entry name" value="HTH_AraC"/>
</dbReference>
<dbReference type="Pfam" id="PF02311">
    <property type="entry name" value="AraC_binding"/>
    <property type="match status" value="1"/>
</dbReference>
<protein>
    <submittedName>
        <fullName evidence="7">Helix-turn-helix domain-containing protein</fullName>
    </submittedName>
</protein>
<keyword evidence="1" id="KW-0805">Transcription regulation</keyword>
<evidence type="ECO:0000256" key="2">
    <source>
        <dbReference type="ARBA" id="ARBA00023125"/>
    </source>
</evidence>
<accession>A0A5C5U0Y8</accession>
<sequence length="336" mass="37315">MHGRGHDRDFSLTPGILLSSITYPGPHRPREEARMAGSASARPGTSIPLFPLYGERTPWQAPDLVHCETIASRSRRHGWVIAPHRHADLAQLLWVGRGRVAIQLDGREHRAQGPVLQFVPPLCVHGFVFSEDVQGHVVTLAAPMLAGLAEELGAAGELRQPLRLRVGEAGSGLAATFAQLHEEYHQRAPGREAMLRALCLQALVHLLRHQAEPGEPEPAPPRRARERQLERYRELVEQHFRKHLPVGYFAQRLGISIASLNRICRELAGSSAQGLLHQRLLLEANRDLAYTHKPVQVVAEELGFSDPAYFSRFFSRAMGCPPSAYRARAARLPKDG</sequence>
<dbReference type="GO" id="GO:0043565">
    <property type="term" value="F:sequence-specific DNA binding"/>
    <property type="evidence" value="ECO:0007669"/>
    <property type="project" value="InterPro"/>
</dbReference>
<feature type="region of interest" description="Disordered" evidence="5">
    <location>
        <begin position="23"/>
        <end position="42"/>
    </location>
</feature>
<feature type="domain" description="HTH araC/xylS-type" evidence="6">
    <location>
        <begin position="230"/>
        <end position="328"/>
    </location>
</feature>
<dbReference type="Pfam" id="PF12833">
    <property type="entry name" value="HTH_18"/>
    <property type="match status" value="1"/>
</dbReference>
<evidence type="ECO:0000313" key="7">
    <source>
        <dbReference type="EMBL" id="TWT19587.1"/>
    </source>
</evidence>
<dbReference type="PRINTS" id="PR00032">
    <property type="entry name" value="HTHARAC"/>
</dbReference>
<dbReference type="SUPFAM" id="SSF51215">
    <property type="entry name" value="Regulatory protein AraC"/>
    <property type="match status" value="1"/>
</dbReference>
<dbReference type="SUPFAM" id="SSF46689">
    <property type="entry name" value="Homeodomain-like"/>
    <property type="match status" value="1"/>
</dbReference>
<keyword evidence="2" id="KW-0238">DNA-binding</keyword>
<evidence type="ECO:0000256" key="4">
    <source>
        <dbReference type="ARBA" id="ARBA00023163"/>
    </source>
</evidence>
<evidence type="ECO:0000256" key="3">
    <source>
        <dbReference type="ARBA" id="ARBA00023159"/>
    </source>
</evidence>
<keyword evidence="3" id="KW-0010">Activator</keyword>
<dbReference type="CDD" id="cd06999">
    <property type="entry name" value="cupin_HpaA-like_N"/>
    <property type="match status" value="1"/>
</dbReference>
<dbReference type="InterPro" id="IPR037923">
    <property type="entry name" value="HTH-like"/>
</dbReference>
<name>A0A5C5U0Y8_9GAMM</name>
<dbReference type="GO" id="GO:0003700">
    <property type="term" value="F:DNA-binding transcription factor activity"/>
    <property type="evidence" value="ECO:0007669"/>
    <property type="project" value="InterPro"/>
</dbReference>
<evidence type="ECO:0000313" key="8">
    <source>
        <dbReference type="Proteomes" id="UP000315949"/>
    </source>
</evidence>
<dbReference type="Proteomes" id="UP000315949">
    <property type="component" value="Unassembled WGS sequence"/>
</dbReference>
<reference evidence="7 8" key="1">
    <citation type="submission" date="2019-07" db="EMBL/GenBank/DDBJ databases">
        <title>Luteimonas sp. YD-1 nov., isolated from acidic soil.</title>
        <authorList>
            <person name="Zhou J."/>
        </authorList>
    </citation>
    <scope>NUCLEOTIDE SEQUENCE [LARGE SCALE GENOMIC DNA]</scope>
    <source>
        <strain evidence="7 8">YD-1</strain>
    </source>
</reference>
<dbReference type="PROSITE" id="PS01124">
    <property type="entry name" value="HTH_ARAC_FAMILY_2"/>
    <property type="match status" value="1"/>
</dbReference>
<keyword evidence="4" id="KW-0804">Transcription</keyword>
<proteinExistence type="predicted"/>
<evidence type="ECO:0000256" key="1">
    <source>
        <dbReference type="ARBA" id="ARBA00023015"/>
    </source>
</evidence>
<dbReference type="PANTHER" id="PTHR43280:SF32">
    <property type="entry name" value="TRANSCRIPTIONAL REGULATORY PROTEIN"/>
    <property type="match status" value="1"/>
</dbReference>
<dbReference type="InterPro" id="IPR020449">
    <property type="entry name" value="Tscrpt_reg_AraC-type_HTH"/>
</dbReference>
<comment type="caution">
    <text evidence="7">The sequence shown here is derived from an EMBL/GenBank/DDBJ whole genome shotgun (WGS) entry which is preliminary data.</text>
</comment>
<dbReference type="AlphaFoldDB" id="A0A5C5U0Y8"/>
<dbReference type="Gene3D" id="2.60.120.10">
    <property type="entry name" value="Jelly Rolls"/>
    <property type="match status" value="1"/>
</dbReference>
<gene>
    <name evidence="7" type="ORF">FQY79_06985</name>
</gene>
<evidence type="ECO:0000256" key="5">
    <source>
        <dbReference type="SAM" id="MobiDB-lite"/>
    </source>
</evidence>